<organism evidence="2 3">
    <name type="scientific">Rheinheimera mesophila</name>
    <dbReference type="NCBI Taxonomy" id="1547515"/>
    <lineage>
        <taxon>Bacteria</taxon>
        <taxon>Pseudomonadati</taxon>
        <taxon>Pseudomonadota</taxon>
        <taxon>Gammaproteobacteria</taxon>
        <taxon>Chromatiales</taxon>
        <taxon>Chromatiaceae</taxon>
        <taxon>Rheinheimera</taxon>
    </lineage>
</organism>
<dbReference type="Pfam" id="PF10987">
    <property type="entry name" value="DUF2806"/>
    <property type="match status" value="1"/>
</dbReference>
<sequence length="304" mass="34348">MQKISAGRGHQRLLQLARSQLGQEFAAKSSTATPEAVSQVQESDFNQRHQRLAQRSGAPVSIDTGFKGPTLSQRAERRERMNKERQQANLEKIMALALDFCPDYVADIDVDPDWFQQYCDLVLNISNQTMQQLWAKILAGEIGQPGSFSLKTLFLLQRMSYKEALALQKAASLTCRVRLQDSGHIYFGYVRKPSVWQLLTGRSRAVLNLSQFGLTYPQILSLIDLNLLHQTEIESGELIPQQSLQLQYHQHQLTCKARHSGVVLQYYKFTPVGAELLPLLNSQANPAYLQAVKQLFSPVLDFDS</sequence>
<dbReference type="InterPro" id="IPR021254">
    <property type="entry name" value="DUF2806"/>
</dbReference>
<dbReference type="AlphaFoldDB" id="A0A3P3QRN8"/>
<dbReference type="RefSeq" id="WP_046518357.1">
    <property type="nucleotide sequence ID" value="NZ_LAVS01000001.1"/>
</dbReference>
<proteinExistence type="predicted"/>
<gene>
    <name evidence="2" type="ORF">EIK76_06465</name>
</gene>
<dbReference type="EMBL" id="RRCF01000001">
    <property type="protein sequence ID" value="RRJ23695.1"/>
    <property type="molecule type" value="Genomic_DNA"/>
</dbReference>
<dbReference type="OrthoDB" id="886161at2"/>
<name>A0A3P3QRN8_9GAMM</name>
<evidence type="ECO:0000313" key="2">
    <source>
        <dbReference type="EMBL" id="RRJ23695.1"/>
    </source>
</evidence>
<protein>
    <submittedName>
        <fullName evidence="2">TIGR03899 family protein</fullName>
    </submittedName>
</protein>
<evidence type="ECO:0000313" key="3">
    <source>
        <dbReference type="Proteomes" id="UP000276260"/>
    </source>
</evidence>
<keyword evidence="3" id="KW-1185">Reference proteome</keyword>
<evidence type="ECO:0000256" key="1">
    <source>
        <dbReference type="SAM" id="MobiDB-lite"/>
    </source>
</evidence>
<dbReference type="Proteomes" id="UP000276260">
    <property type="component" value="Unassembled WGS sequence"/>
</dbReference>
<reference evidence="2 3" key="1">
    <citation type="submission" date="2018-11" db="EMBL/GenBank/DDBJ databases">
        <title>Draft genome analysis of Rheinheimera mesophila isolated from an industrial waste site.</title>
        <authorList>
            <person name="Yu Q."/>
            <person name="Qi Y."/>
            <person name="Zhang H."/>
            <person name="Lu Y."/>
            <person name="Pu J."/>
        </authorList>
    </citation>
    <scope>NUCLEOTIDE SEQUENCE [LARGE SCALE GENOMIC DNA]</scope>
    <source>
        <strain evidence="2 3">IITR13</strain>
    </source>
</reference>
<comment type="caution">
    <text evidence="2">The sequence shown here is derived from an EMBL/GenBank/DDBJ whole genome shotgun (WGS) entry which is preliminary data.</text>
</comment>
<dbReference type="NCBIfam" id="TIGR03899">
    <property type="entry name" value="TIGR03899 family protein"/>
    <property type="match status" value="1"/>
</dbReference>
<feature type="region of interest" description="Disordered" evidence="1">
    <location>
        <begin position="53"/>
        <end position="80"/>
    </location>
</feature>
<accession>A0A3P3QRN8</accession>